<evidence type="ECO:0000313" key="2">
    <source>
        <dbReference type="EMBL" id="MBC8534038.1"/>
    </source>
</evidence>
<proteinExistence type="predicted"/>
<feature type="transmembrane region" description="Helical" evidence="1">
    <location>
        <begin position="6"/>
        <end position="25"/>
    </location>
</feature>
<protein>
    <submittedName>
        <fullName evidence="2">Uncharacterized protein</fullName>
    </submittedName>
</protein>
<keyword evidence="1" id="KW-1133">Transmembrane helix</keyword>
<sequence>MSAWIQFYGLLFVGIILIPNIFFTMTHKEGFQNLYQNRVVECAEQIGRVGCFGLMIVTPPVLCRGFWFPGAKTAYIIAGFLLTALYCLGWMVFWRENSIRKALVLSILPSILFLESGILLLHIPLIVFAVLFAICHITISYQNAAIEKRQIHS</sequence>
<keyword evidence="3" id="KW-1185">Reference proteome</keyword>
<keyword evidence="1" id="KW-0472">Membrane</keyword>
<feature type="transmembrane region" description="Helical" evidence="1">
    <location>
        <begin position="73"/>
        <end position="93"/>
    </location>
</feature>
<evidence type="ECO:0000256" key="1">
    <source>
        <dbReference type="SAM" id="Phobius"/>
    </source>
</evidence>
<reference evidence="2" key="1">
    <citation type="submission" date="2020-08" db="EMBL/GenBank/DDBJ databases">
        <title>Genome public.</title>
        <authorList>
            <person name="Liu C."/>
            <person name="Sun Q."/>
        </authorList>
    </citation>
    <scope>NUCLEOTIDE SEQUENCE</scope>
    <source>
        <strain evidence="2">NSJ-40</strain>
    </source>
</reference>
<accession>A0A926D920</accession>
<dbReference type="RefSeq" id="WP_249319687.1">
    <property type="nucleotide sequence ID" value="NZ_JACRSN010000011.1"/>
</dbReference>
<organism evidence="2 3">
    <name type="scientific">Yeguia hominis</name>
    <dbReference type="NCBI Taxonomy" id="2763662"/>
    <lineage>
        <taxon>Bacteria</taxon>
        <taxon>Bacillati</taxon>
        <taxon>Bacillota</taxon>
        <taxon>Clostridia</taxon>
        <taxon>Eubacteriales</taxon>
        <taxon>Yeguiaceae</taxon>
        <taxon>Yeguia</taxon>
    </lineage>
</organism>
<feature type="transmembrane region" description="Helical" evidence="1">
    <location>
        <begin position="126"/>
        <end position="146"/>
    </location>
</feature>
<dbReference type="Proteomes" id="UP000651482">
    <property type="component" value="Unassembled WGS sequence"/>
</dbReference>
<comment type="caution">
    <text evidence="2">The sequence shown here is derived from an EMBL/GenBank/DDBJ whole genome shotgun (WGS) entry which is preliminary data.</text>
</comment>
<gene>
    <name evidence="2" type="ORF">IAG03_08495</name>
</gene>
<dbReference type="EMBL" id="JACRSN010000011">
    <property type="protein sequence ID" value="MBC8534038.1"/>
    <property type="molecule type" value="Genomic_DNA"/>
</dbReference>
<feature type="transmembrane region" description="Helical" evidence="1">
    <location>
        <begin position="46"/>
        <end position="67"/>
    </location>
</feature>
<evidence type="ECO:0000313" key="3">
    <source>
        <dbReference type="Proteomes" id="UP000651482"/>
    </source>
</evidence>
<name>A0A926D920_9FIRM</name>
<keyword evidence="1" id="KW-0812">Transmembrane</keyword>
<dbReference type="AlphaFoldDB" id="A0A926D920"/>